<dbReference type="GO" id="GO:0006310">
    <property type="term" value="P:DNA recombination"/>
    <property type="evidence" value="ECO:0007669"/>
    <property type="project" value="UniProtKB-KW"/>
</dbReference>
<gene>
    <name evidence="4" type="ORF">E0H73_44760</name>
</gene>
<evidence type="ECO:0000256" key="2">
    <source>
        <dbReference type="SAM" id="MobiDB-lite"/>
    </source>
</evidence>
<evidence type="ECO:0000313" key="5">
    <source>
        <dbReference type="Proteomes" id="UP000291144"/>
    </source>
</evidence>
<evidence type="ECO:0000259" key="3">
    <source>
        <dbReference type="PROSITE" id="PS51898"/>
    </source>
</evidence>
<evidence type="ECO:0000256" key="1">
    <source>
        <dbReference type="ARBA" id="ARBA00023172"/>
    </source>
</evidence>
<evidence type="ECO:0000313" key="4">
    <source>
        <dbReference type="EMBL" id="TCC45500.1"/>
    </source>
</evidence>
<feature type="compositionally biased region" description="Polar residues" evidence="2">
    <location>
        <begin position="135"/>
        <end position="145"/>
    </location>
</feature>
<protein>
    <recommendedName>
        <fullName evidence="3">Tyr recombinase domain-containing protein</fullName>
    </recommendedName>
</protein>
<name>A0A4R0JH83_9ACTN</name>
<sequence>MGRYRARLHDWVRAADLPRHREPAHGQDDQGLQRASRRRGCSRGPVAACSAARPELRHVHATLLLVAGVPVHVVADRLGHADPSITLRVYAHVIRRHAAGIADVFAAAADHIDEDQDDEDDGETRQRWCRVSRGVSKNSPGQSETPGHPPRDLGFCLRARRDSNPQPSDP</sequence>
<dbReference type="Proteomes" id="UP000291144">
    <property type="component" value="Unassembled WGS sequence"/>
</dbReference>
<reference evidence="4 5" key="1">
    <citation type="submission" date="2019-02" db="EMBL/GenBank/DDBJ databases">
        <title>Kribbella capetownensis sp. nov. and Kribbella speibonae sp. nov., isolated from soil.</title>
        <authorList>
            <person name="Curtis S.M."/>
            <person name="Norton I."/>
            <person name="Everest G.J."/>
            <person name="Meyers P.R."/>
        </authorList>
    </citation>
    <scope>NUCLEOTIDE SEQUENCE [LARGE SCALE GENOMIC DNA]</scope>
    <source>
        <strain evidence="4 5">NRRL B-24813</strain>
    </source>
</reference>
<organism evidence="4 5">
    <name type="scientific">Kribbella pittospori</name>
    <dbReference type="NCBI Taxonomy" id="722689"/>
    <lineage>
        <taxon>Bacteria</taxon>
        <taxon>Bacillati</taxon>
        <taxon>Actinomycetota</taxon>
        <taxon>Actinomycetes</taxon>
        <taxon>Propionibacteriales</taxon>
        <taxon>Kribbellaceae</taxon>
        <taxon>Kribbella</taxon>
    </lineage>
</organism>
<feature type="compositionally biased region" description="Basic and acidic residues" evidence="2">
    <location>
        <begin position="19"/>
        <end position="28"/>
    </location>
</feature>
<dbReference type="Pfam" id="PF00589">
    <property type="entry name" value="Phage_integrase"/>
    <property type="match status" value="1"/>
</dbReference>
<accession>A0A4R0JH83</accession>
<feature type="region of interest" description="Disordered" evidence="2">
    <location>
        <begin position="113"/>
        <end position="170"/>
    </location>
</feature>
<dbReference type="InterPro" id="IPR011010">
    <property type="entry name" value="DNA_brk_join_enz"/>
</dbReference>
<dbReference type="AlphaFoldDB" id="A0A4R0JH83"/>
<feature type="domain" description="Tyr recombinase" evidence="3">
    <location>
        <begin position="1"/>
        <end position="103"/>
    </location>
</feature>
<proteinExistence type="predicted"/>
<dbReference type="EMBL" id="SJKB01000037">
    <property type="protein sequence ID" value="TCC45500.1"/>
    <property type="molecule type" value="Genomic_DNA"/>
</dbReference>
<dbReference type="InterPro" id="IPR002104">
    <property type="entry name" value="Integrase_catalytic"/>
</dbReference>
<dbReference type="OrthoDB" id="148546at2"/>
<dbReference type="Gene3D" id="1.10.443.10">
    <property type="entry name" value="Intergrase catalytic core"/>
    <property type="match status" value="1"/>
</dbReference>
<comment type="caution">
    <text evidence="4">The sequence shown here is derived from an EMBL/GenBank/DDBJ whole genome shotgun (WGS) entry which is preliminary data.</text>
</comment>
<dbReference type="SUPFAM" id="SSF56349">
    <property type="entry name" value="DNA breaking-rejoining enzymes"/>
    <property type="match status" value="1"/>
</dbReference>
<feature type="region of interest" description="Disordered" evidence="2">
    <location>
        <begin position="19"/>
        <end position="40"/>
    </location>
</feature>
<dbReference type="PROSITE" id="PS51898">
    <property type="entry name" value="TYR_RECOMBINASE"/>
    <property type="match status" value="1"/>
</dbReference>
<dbReference type="InterPro" id="IPR013762">
    <property type="entry name" value="Integrase-like_cat_sf"/>
</dbReference>
<feature type="compositionally biased region" description="Acidic residues" evidence="2">
    <location>
        <begin position="113"/>
        <end position="122"/>
    </location>
</feature>
<keyword evidence="5" id="KW-1185">Reference proteome</keyword>
<dbReference type="GO" id="GO:0015074">
    <property type="term" value="P:DNA integration"/>
    <property type="evidence" value="ECO:0007669"/>
    <property type="project" value="InterPro"/>
</dbReference>
<dbReference type="GO" id="GO:0003677">
    <property type="term" value="F:DNA binding"/>
    <property type="evidence" value="ECO:0007669"/>
    <property type="project" value="InterPro"/>
</dbReference>
<keyword evidence="1" id="KW-0233">DNA recombination</keyword>